<dbReference type="Proteomes" id="UP000054596">
    <property type="component" value="Unassembled WGS sequence"/>
</dbReference>
<accession>A0A158B7Z5</accession>
<organism evidence="1 2">
    <name type="scientific">Caballeronia glebae</name>
    <dbReference type="NCBI Taxonomy" id="1777143"/>
    <lineage>
        <taxon>Bacteria</taxon>
        <taxon>Pseudomonadati</taxon>
        <taxon>Pseudomonadota</taxon>
        <taxon>Betaproteobacteria</taxon>
        <taxon>Burkholderiales</taxon>
        <taxon>Burkholderiaceae</taxon>
        <taxon>Caballeronia</taxon>
    </lineage>
</organism>
<evidence type="ECO:0000313" key="2">
    <source>
        <dbReference type="Proteomes" id="UP000054596"/>
    </source>
</evidence>
<proteinExistence type="predicted"/>
<comment type="caution">
    <text evidence="1">The sequence shown here is derived from an EMBL/GenBank/DDBJ whole genome shotgun (WGS) entry which is preliminary data.</text>
</comment>
<name>A0A158B7Z5_9BURK</name>
<dbReference type="EMBL" id="FCOJ02000025">
    <property type="protein sequence ID" value="SAK66030.1"/>
    <property type="molecule type" value="Genomic_DNA"/>
</dbReference>
<sequence length="39" mass="4679">MPGNNDYRILRNNALHPYGLFDNPCKNIITSWNLIQFWE</sequence>
<keyword evidence="2" id="KW-1185">Reference proteome</keyword>
<dbReference type="AlphaFoldDB" id="A0A158B7Z5"/>
<protein>
    <submittedName>
        <fullName evidence="1">Uncharacterized protein</fullName>
    </submittedName>
</protein>
<gene>
    <name evidence="1" type="ORF">AWB82_03664</name>
</gene>
<reference evidence="1" key="1">
    <citation type="submission" date="2016-01" db="EMBL/GenBank/DDBJ databases">
        <authorList>
            <person name="Peeters C."/>
        </authorList>
    </citation>
    <scope>NUCLEOTIDE SEQUENCE [LARGE SCALE GENOMIC DNA]</scope>
    <source>
        <strain evidence="1">LMG 29325</strain>
    </source>
</reference>
<evidence type="ECO:0000313" key="1">
    <source>
        <dbReference type="EMBL" id="SAK66030.1"/>
    </source>
</evidence>
<dbReference type="STRING" id="1777143.AWB82_03664"/>